<keyword evidence="3" id="KW-0456">Lyase</keyword>
<gene>
    <name evidence="5" type="ORF">LCGC14_1968840</name>
</gene>
<dbReference type="GO" id="GO:0006565">
    <property type="term" value="P:L-serine catabolic process"/>
    <property type="evidence" value="ECO:0007669"/>
    <property type="project" value="TreeGrafter"/>
</dbReference>
<dbReference type="InterPro" id="IPR036052">
    <property type="entry name" value="TrpB-like_PALP_sf"/>
</dbReference>
<dbReference type="InterPro" id="IPR001926">
    <property type="entry name" value="TrpB-like_PALP"/>
</dbReference>
<evidence type="ECO:0000256" key="1">
    <source>
        <dbReference type="ARBA" id="ARBA00001933"/>
    </source>
</evidence>
<dbReference type="Pfam" id="PF00291">
    <property type="entry name" value="PALP"/>
    <property type="match status" value="1"/>
</dbReference>
<feature type="domain" description="Tryptophan synthase beta chain-like PALP" evidence="4">
    <location>
        <begin position="5"/>
        <end position="171"/>
    </location>
</feature>
<sequence>KKEAKANEQHLITAFDDERIMAANGGSLATEIFSEVPSMQNLIVPIGGGGLSGGMAYYLKSKNPSIGIIGCQHIESPALKLSLERGQAVTSLSSIETEAGGLEGGIGEKCFEVLRHRIDEVKLLSEQEIIQGFRWMLDNHQYLIEPTSAVTIASCLSNEISKIRGTTVVVLTARNVGYKTLQRLVTQ</sequence>
<dbReference type="InterPro" id="IPR050147">
    <property type="entry name" value="Ser/Thr_Dehydratase"/>
</dbReference>
<evidence type="ECO:0000256" key="3">
    <source>
        <dbReference type="ARBA" id="ARBA00023239"/>
    </source>
</evidence>
<comment type="cofactor">
    <cofactor evidence="1">
        <name>pyridoxal 5'-phosphate</name>
        <dbReference type="ChEBI" id="CHEBI:597326"/>
    </cofactor>
</comment>
<evidence type="ECO:0000256" key="2">
    <source>
        <dbReference type="ARBA" id="ARBA00022898"/>
    </source>
</evidence>
<dbReference type="SUPFAM" id="SSF53686">
    <property type="entry name" value="Tryptophan synthase beta subunit-like PLP-dependent enzymes"/>
    <property type="match status" value="1"/>
</dbReference>
<proteinExistence type="predicted"/>
<dbReference type="GO" id="GO:0003941">
    <property type="term" value="F:L-serine ammonia-lyase activity"/>
    <property type="evidence" value="ECO:0007669"/>
    <property type="project" value="TreeGrafter"/>
</dbReference>
<reference evidence="5" key="1">
    <citation type="journal article" date="2015" name="Nature">
        <title>Complex archaea that bridge the gap between prokaryotes and eukaryotes.</title>
        <authorList>
            <person name="Spang A."/>
            <person name="Saw J.H."/>
            <person name="Jorgensen S.L."/>
            <person name="Zaremba-Niedzwiedzka K."/>
            <person name="Martijn J."/>
            <person name="Lind A.E."/>
            <person name="van Eijk R."/>
            <person name="Schleper C."/>
            <person name="Guy L."/>
            <person name="Ettema T.J."/>
        </authorList>
    </citation>
    <scope>NUCLEOTIDE SEQUENCE</scope>
</reference>
<evidence type="ECO:0000259" key="4">
    <source>
        <dbReference type="Pfam" id="PF00291"/>
    </source>
</evidence>
<keyword evidence="2" id="KW-0663">Pyridoxal phosphate</keyword>
<evidence type="ECO:0000313" key="5">
    <source>
        <dbReference type="EMBL" id="KKL84025.1"/>
    </source>
</evidence>
<dbReference type="PANTHER" id="PTHR48078">
    <property type="entry name" value="THREONINE DEHYDRATASE, MITOCHONDRIAL-RELATED"/>
    <property type="match status" value="1"/>
</dbReference>
<feature type="non-terminal residue" evidence="5">
    <location>
        <position position="1"/>
    </location>
</feature>
<dbReference type="GO" id="GO:0006567">
    <property type="term" value="P:L-threonine catabolic process"/>
    <property type="evidence" value="ECO:0007669"/>
    <property type="project" value="TreeGrafter"/>
</dbReference>
<protein>
    <recommendedName>
        <fullName evidence="4">Tryptophan synthase beta chain-like PALP domain-containing protein</fullName>
    </recommendedName>
</protein>
<dbReference type="EMBL" id="LAZR01021815">
    <property type="protein sequence ID" value="KKL84025.1"/>
    <property type="molecule type" value="Genomic_DNA"/>
</dbReference>
<dbReference type="AlphaFoldDB" id="A0A0F9HQT8"/>
<dbReference type="GO" id="GO:0009097">
    <property type="term" value="P:isoleucine biosynthetic process"/>
    <property type="evidence" value="ECO:0007669"/>
    <property type="project" value="TreeGrafter"/>
</dbReference>
<name>A0A0F9HQT8_9ZZZZ</name>
<comment type="caution">
    <text evidence="5">The sequence shown here is derived from an EMBL/GenBank/DDBJ whole genome shotgun (WGS) entry which is preliminary data.</text>
</comment>
<accession>A0A0F9HQT8</accession>
<dbReference type="PANTHER" id="PTHR48078:SF6">
    <property type="entry name" value="L-THREONINE DEHYDRATASE CATABOLIC TDCB"/>
    <property type="match status" value="1"/>
</dbReference>
<dbReference type="GO" id="GO:0004794">
    <property type="term" value="F:threonine deaminase activity"/>
    <property type="evidence" value="ECO:0007669"/>
    <property type="project" value="TreeGrafter"/>
</dbReference>
<organism evidence="5">
    <name type="scientific">marine sediment metagenome</name>
    <dbReference type="NCBI Taxonomy" id="412755"/>
    <lineage>
        <taxon>unclassified sequences</taxon>
        <taxon>metagenomes</taxon>
        <taxon>ecological metagenomes</taxon>
    </lineage>
</organism>
<dbReference type="Gene3D" id="3.40.50.1100">
    <property type="match status" value="1"/>
</dbReference>